<accession>A0A3R9UVT3</accession>
<comment type="similarity">
    <text evidence="1">Belongs to the TonB-dependent receptor family.</text>
</comment>
<feature type="signal peptide" evidence="2">
    <location>
        <begin position="1"/>
        <end position="20"/>
    </location>
</feature>
<dbReference type="SUPFAM" id="SSF56935">
    <property type="entry name" value="Porins"/>
    <property type="match status" value="1"/>
</dbReference>
<evidence type="ECO:0000313" key="5">
    <source>
        <dbReference type="Proteomes" id="UP000270291"/>
    </source>
</evidence>
<dbReference type="InterPro" id="IPR039426">
    <property type="entry name" value="TonB-dep_rcpt-like"/>
</dbReference>
<reference evidence="4 5" key="1">
    <citation type="submission" date="2018-12" db="EMBL/GenBank/DDBJ databases">
        <authorList>
            <person name="Feng G."/>
            <person name="Zhu H."/>
        </authorList>
    </citation>
    <scope>NUCLEOTIDE SEQUENCE [LARGE SCALE GENOMIC DNA]</scope>
    <source>
        <strain evidence="4 5">LMG 26000</strain>
    </source>
</reference>
<dbReference type="Gene3D" id="2.170.130.10">
    <property type="entry name" value="TonB-dependent receptor, plug domain"/>
    <property type="match status" value="1"/>
</dbReference>
<dbReference type="OrthoDB" id="887369at2"/>
<dbReference type="Pfam" id="PF07715">
    <property type="entry name" value="Plug"/>
    <property type="match status" value="1"/>
</dbReference>
<keyword evidence="2" id="KW-0732">Signal</keyword>
<keyword evidence="1" id="KW-0812">Transmembrane</keyword>
<proteinExistence type="inferred from homology"/>
<comment type="caution">
    <text evidence="4">The sequence shown here is derived from an EMBL/GenBank/DDBJ whole genome shotgun (WGS) entry which is preliminary data.</text>
</comment>
<keyword evidence="5" id="KW-1185">Reference proteome</keyword>
<dbReference type="PROSITE" id="PS52016">
    <property type="entry name" value="TONB_DEPENDENT_REC_3"/>
    <property type="match status" value="1"/>
</dbReference>
<keyword evidence="1" id="KW-0472">Membrane</keyword>
<sequence>MSICLRLVAILLLAHTTLHAQTGVPLSSGQAQHPDITAHKPIQIRLICTSSIRPGNEPLWVVDGLPISAEQIKTIIPDNIKKIDVLQNAQAMALYGTRAANGAVLITMKSAAHSRITKQKRPVN</sequence>
<keyword evidence="1" id="KW-0813">Transport</keyword>
<protein>
    <recommendedName>
        <fullName evidence="3">TonB-dependent receptor plug domain-containing protein</fullName>
    </recommendedName>
</protein>
<dbReference type="InterPro" id="IPR012910">
    <property type="entry name" value="Plug_dom"/>
</dbReference>
<feature type="domain" description="TonB-dependent receptor plug" evidence="3">
    <location>
        <begin position="56"/>
        <end position="103"/>
    </location>
</feature>
<evidence type="ECO:0000256" key="2">
    <source>
        <dbReference type="SAM" id="SignalP"/>
    </source>
</evidence>
<comment type="subcellular location">
    <subcellularLocation>
        <location evidence="1">Cell outer membrane</location>
        <topology evidence="1">Multi-pass membrane protein</topology>
    </subcellularLocation>
</comment>
<evidence type="ECO:0000256" key="1">
    <source>
        <dbReference type="PROSITE-ProRule" id="PRU01360"/>
    </source>
</evidence>
<organism evidence="4 5">
    <name type="scientific">Hymenobacter perfusus</name>
    <dbReference type="NCBI Taxonomy" id="1236770"/>
    <lineage>
        <taxon>Bacteria</taxon>
        <taxon>Pseudomonadati</taxon>
        <taxon>Bacteroidota</taxon>
        <taxon>Cytophagia</taxon>
        <taxon>Cytophagales</taxon>
        <taxon>Hymenobacteraceae</taxon>
        <taxon>Hymenobacter</taxon>
    </lineage>
</organism>
<dbReference type="Proteomes" id="UP000270291">
    <property type="component" value="Unassembled WGS sequence"/>
</dbReference>
<evidence type="ECO:0000259" key="3">
    <source>
        <dbReference type="Pfam" id="PF07715"/>
    </source>
</evidence>
<dbReference type="InterPro" id="IPR037066">
    <property type="entry name" value="Plug_dom_sf"/>
</dbReference>
<dbReference type="GO" id="GO:0009279">
    <property type="term" value="C:cell outer membrane"/>
    <property type="evidence" value="ECO:0007669"/>
    <property type="project" value="UniProtKB-SubCell"/>
</dbReference>
<keyword evidence="1" id="KW-0998">Cell outer membrane</keyword>
<dbReference type="AlphaFoldDB" id="A0A3R9UVT3"/>
<feature type="chain" id="PRO_5018647781" description="TonB-dependent receptor plug domain-containing protein" evidence="2">
    <location>
        <begin position="21"/>
        <end position="124"/>
    </location>
</feature>
<dbReference type="EMBL" id="RWIU01000006">
    <property type="protein sequence ID" value="RSK41197.1"/>
    <property type="molecule type" value="Genomic_DNA"/>
</dbReference>
<evidence type="ECO:0000313" key="4">
    <source>
        <dbReference type="EMBL" id="RSK41197.1"/>
    </source>
</evidence>
<gene>
    <name evidence="4" type="ORF">EI293_17380</name>
</gene>
<name>A0A3R9UVT3_9BACT</name>
<dbReference type="RefSeq" id="WP_125439819.1">
    <property type="nucleotide sequence ID" value="NZ_RWIU01000006.1"/>
</dbReference>
<keyword evidence="1" id="KW-1134">Transmembrane beta strand</keyword>